<keyword evidence="2" id="KW-0805">Transcription regulation</keyword>
<gene>
    <name evidence="6" type="ORF">E1956_36195</name>
</gene>
<dbReference type="PANTHER" id="PTHR30419">
    <property type="entry name" value="HTH-TYPE TRANSCRIPTIONAL REGULATOR YBHD"/>
    <property type="match status" value="1"/>
</dbReference>
<dbReference type="PROSITE" id="PS50931">
    <property type="entry name" value="HTH_LYSR"/>
    <property type="match status" value="1"/>
</dbReference>
<dbReference type="SUPFAM" id="SSF53850">
    <property type="entry name" value="Periplasmic binding protein-like II"/>
    <property type="match status" value="1"/>
</dbReference>
<dbReference type="Pfam" id="PF00126">
    <property type="entry name" value="HTH_1"/>
    <property type="match status" value="1"/>
</dbReference>
<feature type="domain" description="HTH lysR-type" evidence="5">
    <location>
        <begin position="1"/>
        <end position="60"/>
    </location>
</feature>
<dbReference type="RefSeq" id="WP_134758184.1">
    <property type="nucleotide sequence ID" value="NZ_CP038151.1"/>
</dbReference>
<dbReference type="GO" id="GO:0005829">
    <property type="term" value="C:cytosol"/>
    <property type="evidence" value="ECO:0007669"/>
    <property type="project" value="TreeGrafter"/>
</dbReference>
<sequence length="298" mass="32449">MKVENSELEAFVAVAELGTFHRAAEKLHLTQPGLSRRIQKLEQALGVELFHRTTRSVTLTGVGRQFLPMAREQIAQLGMMLTSIQEIAEKRYGKVRVSSIPTVVARLLPDVLRQYARKYPQIGVQILDGNHDFVLSQVRAGLAEFGVSLHPGDDEDLVFEPLFEDRYVLAVHRDDPLAQAESLTLGDLRHAKLVIGGRDSGNRLLLEMLMSQESVRLRWFYEVEHISCVAALVASGVGCAILPESAVGETGALASPAVRAVPLASPAIARTVGIVRHRTVSMSSMAADLCALVKAAVA</sequence>
<organism evidence="6 7">
    <name type="scientific">Paraburkholderia pallida</name>
    <dbReference type="NCBI Taxonomy" id="2547399"/>
    <lineage>
        <taxon>Bacteria</taxon>
        <taxon>Pseudomonadati</taxon>
        <taxon>Pseudomonadota</taxon>
        <taxon>Betaproteobacteria</taxon>
        <taxon>Burkholderiales</taxon>
        <taxon>Burkholderiaceae</taxon>
        <taxon>Paraburkholderia</taxon>
    </lineage>
</organism>
<dbReference type="GO" id="GO:0003677">
    <property type="term" value="F:DNA binding"/>
    <property type="evidence" value="ECO:0007669"/>
    <property type="project" value="UniProtKB-KW"/>
</dbReference>
<dbReference type="AlphaFoldDB" id="A0A4P7D7F3"/>
<evidence type="ECO:0000256" key="2">
    <source>
        <dbReference type="ARBA" id="ARBA00023015"/>
    </source>
</evidence>
<keyword evidence="7" id="KW-1185">Reference proteome</keyword>
<comment type="similarity">
    <text evidence="1">Belongs to the LysR transcriptional regulatory family.</text>
</comment>
<reference evidence="6 7" key="1">
    <citation type="submission" date="2019-03" db="EMBL/GenBank/DDBJ databases">
        <title>Paraburkholderia sp. 7MH5, isolated from subtropical forest soil.</title>
        <authorList>
            <person name="Gao Z.-H."/>
            <person name="Qiu L.-H."/>
        </authorList>
    </citation>
    <scope>NUCLEOTIDE SEQUENCE [LARGE SCALE GENOMIC DNA]</scope>
    <source>
        <strain evidence="6 7">7MH5</strain>
    </source>
</reference>
<keyword evidence="3" id="KW-0238">DNA-binding</keyword>
<dbReference type="Proteomes" id="UP000295727">
    <property type="component" value="Chromosome 4"/>
</dbReference>
<dbReference type="InterPro" id="IPR000847">
    <property type="entry name" value="LysR_HTH_N"/>
</dbReference>
<dbReference type="CDD" id="cd08440">
    <property type="entry name" value="PBP2_LTTR_like_4"/>
    <property type="match status" value="1"/>
</dbReference>
<evidence type="ECO:0000256" key="3">
    <source>
        <dbReference type="ARBA" id="ARBA00023125"/>
    </source>
</evidence>
<keyword evidence="4" id="KW-0804">Transcription</keyword>
<proteinExistence type="inferred from homology"/>
<dbReference type="Gene3D" id="1.10.10.10">
    <property type="entry name" value="Winged helix-like DNA-binding domain superfamily/Winged helix DNA-binding domain"/>
    <property type="match status" value="1"/>
</dbReference>
<dbReference type="PRINTS" id="PR00039">
    <property type="entry name" value="HTHLYSR"/>
</dbReference>
<evidence type="ECO:0000313" key="7">
    <source>
        <dbReference type="Proteomes" id="UP000295727"/>
    </source>
</evidence>
<dbReference type="InterPro" id="IPR005119">
    <property type="entry name" value="LysR_subst-bd"/>
</dbReference>
<dbReference type="PANTHER" id="PTHR30419:SF8">
    <property type="entry name" value="NITROGEN ASSIMILATION TRANSCRIPTIONAL ACTIVATOR-RELATED"/>
    <property type="match status" value="1"/>
</dbReference>
<protein>
    <submittedName>
        <fullName evidence="6">LysR family transcriptional regulator</fullName>
    </submittedName>
</protein>
<evidence type="ECO:0000256" key="1">
    <source>
        <dbReference type="ARBA" id="ARBA00009437"/>
    </source>
</evidence>
<accession>A0A4P7D7F3</accession>
<dbReference type="InterPro" id="IPR036390">
    <property type="entry name" value="WH_DNA-bd_sf"/>
</dbReference>
<dbReference type="KEGG" id="ppai:E1956_36195"/>
<dbReference type="Gene3D" id="3.40.190.10">
    <property type="entry name" value="Periplasmic binding protein-like II"/>
    <property type="match status" value="2"/>
</dbReference>
<dbReference type="InterPro" id="IPR036388">
    <property type="entry name" value="WH-like_DNA-bd_sf"/>
</dbReference>
<dbReference type="GO" id="GO:0003700">
    <property type="term" value="F:DNA-binding transcription factor activity"/>
    <property type="evidence" value="ECO:0007669"/>
    <property type="project" value="InterPro"/>
</dbReference>
<evidence type="ECO:0000259" key="5">
    <source>
        <dbReference type="PROSITE" id="PS50931"/>
    </source>
</evidence>
<dbReference type="Pfam" id="PF03466">
    <property type="entry name" value="LysR_substrate"/>
    <property type="match status" value="1"/>
</dbReference>
<dbReference type="EMBL" id="CP038151">
    <property type="protein sequence ID" value="QBR02664.1"/>
    <property type="molecule type" value="Genomic_DNA"/>
</dbReference>
<dbReference type="FunFam" id="1.10.10.10:FF:000001">
    <property type="entry name" value="LysR family transcriptional regulator"/>
    <property type="match status" value="1"/>
</dbReference>
<dbReference type="InterPro" id="IPR050950">
    <property type="entry name" value="HTH-type_LysR_regulators"/>
</dbReference>
<evidence type="ECO:0000313" key="6">
    <source>
        <dbReference type="EMBL" id="QBR02664.1"/>
    </source>
</evidence>
<dbReference type="OrthoDB" id="8675247at2"/>
<name>A0A4P7D7F3_9BURK</name>
<evidence type="ECO:0000256" key="4">
    <source>
        <dbReference type="ARBA" id="ARBA00023163"/>
    </source>
</evidence>
<dbReference type="SUPFAM" id="SSF46785">
    <property type="entry name" value="Winged helix' DNA-binding domain"/>
    <property type="match status" value="1"/>
</dbReference>